<dbReference type="Proteomes" id="UP000265520">
    <property type="component" value="Unassembled WGS sequence"/>
</dbReference>
<evidence type="ECO:0000259" key="1">
    <source>
        <dbReference type="Pfam" id="PF22936"/>
    </source>
</evidence>
<reference evidence="2 3" key="1">
    <citation type="journal article" date="2018" name="Front. Plant Sci.">
        <title>Red Clover (Trifolium pratense) and Zigzag Clover (T. medium) - A Picture of Genomic Similarities and Differences.</title>
        <authorList>
            <person name="Dluhosova J."/>
            <person name="Istvanek J."/>
            <person name="Nedelnik J."/>
            <person name="Repkova J."/>
        </authorList>
    </citation>
    <scope>NUCLEOTIDE SEQUENCE [LARGE SCALE GENOMIC DNA]</scope>
    <source>
        <strain evidence="3">cv. 10/8</strain>
        <tissue evidence="2">Leaf</tissue>
    </source>
</reference>
<feature type="domain" description="Retrovirus-related Pol polyprotein from transposon TNT 1-94-like beta-barrel" evidence="1">
    <location>
        <begin position="1"/>
        <end position="40"/>
    </location>
</feature>
<protein>
    <recommendedName>
        <fullName evidence="1">Retrovirus-related Pol polyprotein from transposon TNT 1-94-like beta-barrel domain-containing protein</fullName>
    </recommendedName>
</protein>
<evidence type="ECO:0000313" key="3">
    <source>
        <dbReference type="Proteomes" id="UP000265520"/>
    </source>
</evidence>
<comment type="caution">
    <text evidence="2">The sequence shown here is derived from an EMBL/GenBank/DDBJ whole genome shotgun (WGS) entry which is preliminary data.</text>
</comment>
<accession>A0A392UWI3</accession>
<keyword evidence="3" id="KW-1185">Reference proteome</keyword>
<sequence>MTGRKDWFTSLKVTPNNNVKFADNSSLAVQGIGDVSIKRKD</sequence>
<feature type="non-terminal residue" evidence="2">
    <location>
        <position position="41"/>
    </location>
</feature>
<dbReference type="EMBL" id="LXQA010976450">
    <property type="protein sequence ID" value="MCI79563.1"/>
    <property type="molecule type" value="Genomic_DNA"/>
</dbReference>
<dbReference type="AlphaFoldDB" id="A0A392UWI3"/>
<name>A0A392UWI3_9FABA</name>
<evidence type="ECO:0000313" key="2">
    <source>
        <dbReference type="EMBL" id="MCI79563.1"/>
    </source>
</evidence>
<dbReference type="InterPro" id="IPR054722">
    <property type="entry name" value="PolX-like_BBD"/>
</dbReference>
<dbReference type="Pfam" id="PF22936">
    <property type="entry name" value="Pol_BBD"/>
    <property type="match status" value="1"/>
</dbReference>
<organism evidence="2 3">
    <name type="scientific">Trifolium medium</name>
    <dbReference type="NCBI Taxonomy" id="97028"/>
    <lineage>
        <taxon>Eukaryota</taxon>
        <taxon>Viridiplantae</taxon>
        <taxon>Streptophyta</taxon>
        <taxon>Embryophyta</taxon>
        <taxon>Tracheophyta</taxon>
        <taxon>Spermatophyta</taxon>
        <taxon>Magnoliopsida</taxon>
        <taxon>eudicotyledons</taxon>
        <taxon>Gunneridae</taxon>
        <taxon>Pentapetalae</taxon>
        <taxon>rosids</taxon>
        <taxon>fabids</taxon>
        <taxon>Fabales</taxon>
        <taxon>Fabaceae</taxon>
        <taxon>Papilionoideae</taxon>
        <taxon>50 kb inversion clade</taxon>
        <taxon>NPAAA clade</taxon>
        <taxon>Hologalegina</taxon>
        <taxon>IRL clade</taxon>
        <taxon>Trifolieae</taxon>
        <taxon>Trifolium</taxon>
    </lineage>
</organism>
<proteinExistence type="predicted"/>